<feature type="transmembrane region" description="Helical" evidence="2">
    <location>
        <begin position="45"/>
        <end position="66"/>
    </location>
</feature>
<keyword evidence="2" id="KW-0812">Transmembrane</keyword>
<evidence type="ECO:0000313" key="3">
    <source>
        <dbReference type="EMBL" id="RAY15390.1"/>
    </source>
</evidence>
<feature type="region of interest" description="Disordered" evidence="1">
    <location>
        <begin position="1"/>
        <end position="25"/>
    </location>
</feature>
<dbReference type="Proteomes" id="UP000251891">
    <property type="component" value="Unassembled WGS sequence"/>
</dbReference>
<dbReference type="AlphaFoldDB" id="A0A365H8D9"/>
<dbReference type="RefSeq" id="WP_111866174.1">
    <property type="nucleotide sequence ID" value="NZ_QLYX01000004.1"/>
</dbReference>
<keyword evidence="2" id="KW-1133">Transmembrane helix</keyword>
<proteinExistence type="predicted"/>
<gene>
    <name evidence="3" type="ORF">DPM19_11885</name>
</gene>
<evidence type="ECO:0000256" key="2">
    <source>
        <dbReference type="SAM" id="Phobius"/>
    </source>
</evidence>
<evidence type="ECO:0000313" key="4">
    <source>
        <dbReference type="Proteomes" id="UP000251891"/>
    </source>
</evidence>
<dbReference type="OrthoDB" id="4147502at2"/>
<name>A0A365H8D9_9ACTN</name>
<feature type="compositionally biased region" description="Basic and acidic residues" evidence="1">
    <location>
        <begin position="7"/>
        <end position="25"/>
    </location>
</feature>
<reference evidence="3 4" key="1">
    <citation type="submission" date="2018-06" db="EMBL/GenBank/DDBJ databases">
        <title>Actinomadura craniellae sp. nov. isolated from marine sponge Craniella sp.</title>
        <authorList>
            <person name="Li L."/>
            <person name="Xu Q.H."/>
            <person name="Lin H.W."/>
            <person name="Lu Y.H."/>
        </authorList>
    </citation>
    <scope>NUCLEOTIDE SEQUENCE [LARGE SCALE GENOMIC DNA]</scope>
    <source>
        <strain evidence="3 4">LHW63021</strain>
    </source>
</reference>
<keyword evidence="2" id="KW-0472">Membrane</keyword>
<protein>
    <submittedName>
        <fullName evidence="3">Uncharacterized protein</fullName>
    </submittedName>
</protein>
<evidence type="ECO:0000256" key="1">
    <source>
        <dbReference type="SAM" id="MobiDB-lite"/>
    </source>
</evidence>
<comment type="caution">
    <text evidence="3">The sequence shown here is derived from an EMBL/GenBank/DDBJ whole genome shotgun (WGS) entry which is preliminary data.</text>
</comment>
<keyword evidence="4" id="KW-1185">Reference proteome</keyword>
<organism evidence="3 4">
    <name type="scientific">Actinomadura craniellae</name>
    <dbReference type="NCBI Taxonomy" id="2231787"/>
    <lineage>
        <taxon>Bacteria</taxon>
        <taxon>Bacillati</taxon>
        <taxon>Actinomycetota</taxon>
        <taxon>Actinomycetes</taxon>
        <taxon>Streptosporangiales</taxon>
        <taxon>Thermomonosporaceae</taxon>
        <taxon>Actinomadura</taxon>
    </lineage>
</organism>
<dbReference type="EMBL" id="QLYX01000004">
    <property type="protein sequence ID" value="RAY15390.1"/>
    <property type="molecule type" value="Genomic_DNA"/>
</dbReference>
<sequence>MTDDDPIPDRLRAEAERHAPDRDRMWGRVEAAMADSARSAEIRRWGAPLIAAAVLAALALTGWNLVGPRMGERPAQPIAGANSVTPGSPTGTPSPDPSSTPAHEVLRPKASPTAKRRAPRPPSGPLITVRGTGGAHGGRFWGSQCNVVVTARRPVTALTVTIRVSGSRAAGAWTSAPQQDFDVDVRESRGELIYRFVLERGRTLQPGTHTFTAHYLQDRGRDRDGRRAASFSVVARSGSGPATTVRGRF</sequence>
<feature type="region of interest" description="Disordered" evidence="1">
    <location>
        <begin position="74"/>
        <end position="133"/>
    </location>
</feature>
<accession>A0A365H8D9</accession>